<feature type="domain" description="FAD-binding FR-type" evidence="7">
    <location>
        <begin position="383"/>
        <end position="491"/>
    </location>
</feature>
<reference evidence="8" key="2">
    <citation type="journal article" date="2023" name="Microbiol Resour">
        <title>Decontamination and Annotation of the Draft Genome Sequence of the Oomycete Lagenidium giganteum ARSEF 373.</title>
        <authorList>
            <person name="Morgan W.R."/>
            <person name="Tartar A."/>
        </authorList>
    </citation>
    <scope>NUCLEOTIDE SEQUENCE</scope>
    <source>
        <strain evidence="8">ARSEF 373</strain>
    </source>
</reference>
<evidence type="ECO:0000259" key="7">
    <source>
        <dbReference type="PROSITE" id="PS51384"/>
    </source>
</evidence>
<feature type="transmembrane region" description="Helical" evidence="6">
    <location>
        <begin position="961"/>
        <end position="980"/>
    </location>
</feature>
<dbReference type="InterPro" id="IPR017938">
    <property type="entry name" value="Riboflavin_synthase-like_b-brl"/>
</dbReference>
<feature type="transmembrane region" description="Helical" evidence="6">
    <location>
        <begin position="2153"/>
        <end position="2169"/>
    </location>
</feature>
<proteinExistence type="predicted"/>
<feature type="transmembrane region" description="Helical" evidence="6">
    <location>
        <begin position="55"/>
        <end position="74"/>
    </location>
</feature>
<dbReference type="PANTHER" id="PTHR11972:SF193">
    <property type="entry name" value="FAD-BINDING FR-TYPE DOMAIN-CONTAINING PROTEIN"/>
    <property type="match status" value="1"/>
</dbReference>
<dbReference type="EMBL" id="DAKRPA010000075">
    <property type="protein sequence ID" value="DAZ99873.1"/>
    <property type="molecule type" value="Genomic_DNA"/>
</dbReference>
<feature type="transmembrane region" description="Helical" evidence="6">
    <location>
        <begin position="175"/>
        <end position="194"/>
    </location>
</feature>
<feature type="transmembrane region" description="Helical" evidence="6">
    <location>
        <begin position="604"/>
        <end position="622"/>
    </location>
</feature>
<feature type="transmembrane region" description="Helical" evidence="6">
    <location>
        <begin position="1872"/>
        <end position="1888"/>
    </location>
</feature>
<feature type="transmembrane region" description="Helical" evidence="6">
    <location>
        <begin position="262"/>
        <end position="284"/>
    </location>
</feature>
<dbReference type="Pfam" id="PF08022">
    <property type="entry name" value="FAD_binding_8"/>
    <property type="match status" value="3"/>
</dbReference>
<feature type="transmembrane region" description="Helical" evidence="6">
    <location>
        <begin position="1000"/>
        <end position="1024"/>
    </location>
</feature>
<dbReference type="CDD" id="cd06186">
    <property type="entry name" value="NOX_Duox_like_FAD_NADP"/>
    <property type="match status" value="3"/>
</dbReference>
<dbReference type="InterPro" id="IPR013121">
    <property type="entry name" value="Fe_red_NAD-bd_6"/>
</dbReference>
<feature type="transmembrane region" description="Helical" evidence="6">
    <location>
        <begin position="118"/>
        <end position="137"/>
    </location>
</feature>
<comment type="caution">
    <text evidence="8">The sequence shown here is derived from an EMBL/GenBank/DDBJ whole genome shotgun (WGS) entry which is preliminary data.</text>
</comment>
<feature type="transmembrane region" description="Helical" evidence="6">
    <location>
        <begin position="1650"/>
        <end position="1669"/>
    </location>
</feature>
<evidence type="ECO:0000313" key="8">
    <source>
        <dbReference type="EMBL" id="DAZ99873.1"/>
    </source>
</evidence>
<feature type="domain" description="FAD-binding FR-type" evidence="7">
    <location>
        <begin position="1123"/>
        <end position="1231"/>
    </location>
</feature>
<evidence type="ECO:0000256" key="3">
    <source>
        <dbReference type="ARBA" id="ARBA00022989"/>
    </source>
</evidence>
<gene>
    <name evidence="8" type="ORF">N0F65_008616</name>
</gene>
<dbReference type="InterPro" id="IPR017927">
    <property type="entry name" value="FAD-bd_FR_type"/>
</dbReference>
<sequence length="2323" mass="266392">MGSTVAAPTPKTPYKYTDLKTPASARGHGLQQRPRASVAFQRRFGAVPWTTEYRWVANIAQVLVLAIMILYIYAEVAVFTPVYHANLKSTIGSWWGVPANATMGETTPGHQEMIRPTYFFLFCVLPFVVSLLLVEFLKNFNIRRVSSQVALKIAMVLRRKPSVGNWISYWSYSEWIFMLGLLVAGNMVVFYYNYDRRLTSTRAKMAKKGQALTFDNYLDTISITLGFSCIYNLAFLFLPATRNCAWMEFFNISYANGIKYHRWLGVFTVLTALGHGFGYSWMWIRKKQWKEHALPCFDCNVGKGKGYFVWFNFFGEIALLCFLLIGITSMPLIRRRFYEAFYYVHHLFIVGVIFAVMHWGPIIWWLFPTLLVYVMSRCISHANSYTPVPIHEFSYLGNAIIKIVIGRSTLRDGHFRVGQFVYLNVPSISKLQWHGFTIASSPRSHTTTLSILAKSLGSWTENLVDYAEECNKQQVLPTVYMDAYYGASLETYEEYNTICLAKLSHGEALRQRVFFVFSFRELSLFEEIHPLLMKIKELDPQKRFFRTFLYLSYAPMDELLDRPINHSRLDGRPDLQASEYAIDKRHKSVEPFAEPLRSRKMRSLTYLALFFVAVVAVIVLEFNGKIKAGGRGQLWLLQQFVEIAVLFCCALVVVAFLYVDRVHIMERAVRAESDKHFVGAGGPSSLDVHTFRDLLHEHDVQLGCRPDLDAVIEEVHAAHEAFAIASGHFQAKTPIGMFMSGPKTLKRSTEFAIAAINVAAFDIHEEEFEFPRSGAASRAREDFLVASHRPFRSASWTTRHRWTANVAQFLVIGALIVYIYAQITFVTPLYRANLRLRFDRWWGVPNNATRDDQVSGHQEMIRPTYFFLFCVLPFVVSLLLVEFLKNFNVRRVTSGVALKMARVLRRKPRVGSWISYWSYGEWAFMWGLLVAGNIIVYCYFFKYRAVNKKAKFNQGMQLHDYLAALGYNAIYNMAFLFLPATRNCAWMEFFNVSYANGIKYHRWLGVFTVMASLLHGVGFFWMWIRKGELKEQALPCFDCNIATGKGFHAWFNVFGELALLCFLVIGITSMPFIRRQCYELFYYVHHLFIVGVIFTIMHWGPIIWWLLPTLLVYIMSRCTSHANSYTPVLINEFTTLHNDIVKIVISRSTLRDGHFRVGQFVYLNVPHISKLQWHAFTIASSPRSGSTTLTILAKSLGNWTKDLVEYADECKKQNTLPTVYMDAYYGASLEMYEEYNTVCLVGGGIGVTPLLAILEDIVAKLSHGEALRQRVFFVFSFRELSLLEEIHPLLMKIKELDPQERFFTTHLHLTCAVTQEQLDRSINNARLGGSSRVQRTEVISTMSHRAPQPFAEPLRSRNMRSLTYVALFSVAVAVIIVLEYNGKIKAHGRDQLWPLQQFVEIVLLLCCGLVAFVFLYVDRAYLKERAQTGTTNDDYIALVDGFGWVSDVHTFRDLLSQHRVHVGSRPAMTTIIEQVHVAHEAFAEMTTHMQAKTPIGVFVSGPEALKRSTERAATEIDTAAFDIHEEAFELLNMGTAVATPTPKTPETYAVLKTPAAAGEHGVQQAQSSSVAFDRRFGAAPWSTKYRWAANVAPFLVLSAMVVYIYAQIAVFAPVYQENLKSKIGSWWGVPKNAKKGDPPKGHSEMIRPTYFFLFCVIPLVFSLLLAEFLKNFNIRRVSSQVALKIAMVLRRKPRVGQRISYWSYGEWIFALGLLVVGNILVFYYNYDRRNTRVRENLKKKKLPMLFNNYLEMISITLGFNCLYNMAFLFLPATRNCAWMEFFNISYANGIKYHRWLGVVTVLTALLHCIGYYWMWIRKGQWKKQALPCFDCNIAKGDGFHAWFNVFGELALICFLIISVTSIPFVRRRFYEAFYYVHHLFIFAVIFAVMHWGPVIWWLLPTLVVYIISRSTSNANSFTPVPVKEFTALDNDIIKIVVGRSTLRDGHFRVGQFVYLNVPSISKLQWHAFTIASSPRTNGTTLTILAKSLGDWTKDLVEYADECKKQHVLPTVYMDAFYGASLEMYEEYNTICLVGGGIGVTPLFAILEDIVAKLSNGEALRQRVFFIFTFRELSLLEEIHPMLMKIKELDPEERYFTNRFYLTRPPTEEVLARCIDHERLDGQPHLQAVKYDDKTKKTPLPFAEPLRSRSFRSMTYLGMFTLSIVIVVYLQYGGGKIEEHNERLWPLQQFVEAFLLFVCGVFVLLFIFIERQHLKRVAAFQNSASDEFFAATATPNTHFSDVHTFQDLLSEYKVQVGSRPDMHALIEEVHREHVMFSEATSHLQARTPIGVFISGPEALKTNTESASAAINSADFDIHEEEFEL</sequence>
<feature type="transmembrane region" description="Helical" evidence="6">
    <location>
        <begin position="1398"/>
        <end position="1417"/>
    </location>
</feature>
<feature type="transmembrane region" description="Helical" evidence="6">
    <location>
        <begin position="340"/>
        <end position="367"/>
    </location>
</feature>
<dbReference type="SFLD" id="SFLDS00052">
    <property type="entry name" value="Ferric_Reductase_Domain"/>
    <property type="match status" value="3"/>
</dbReference>
<feature type="transmembrane region" description="Helical" evidence="6">
    <location>
        <begin position="221"/>
        <end position="241"/>
    </location>
</feature>
<protein>
    <recommendedName>
        <fullName evidence="7">FAD-binding FR-type domain-containing protein</fullName>
    </recommendedName>
</protein>
<feature type="transmembrane region" description="Helical" evidence="6">
    <location>
        <begin position="2189"/>
        <end position="2208"/>
    </location>
</feature>
<keyword evidence="5 6" id="KW-0472">Membrane</keyword>
<dbReference type="Pfam" id="PF01794">
    <property type="entry name" value="Ferric_reduct"/>
    <property type="match status" value="3"/>
</dbReference>
<keyword evidence="3 6" id="KW-1133">Transmembrane helix</keyword>
<dbReference type="InterPro" id="IPR013112">
    <property type="entry name" value="FAD-bd_8"/>
</dbReference>
<feature type="transmembrane region" description="Helical" evidence="6">
    <location>
        <begin position="307"/>
        <end position="328"/>
    </location>
</feature>
<feature type="transmembrane region" description="Helical" evidence="6">
    <location>
        <begin position="1053"/>
        <end position="1073"/>
    </location>
</feature>
<evidence type="ECO:0000256" key="6">
    <source>
        <dbReference type="SAM" id="Phobius"/>
    </source>
</evidence>
<feature type="transmembrane region" description="Helical" evidence="6">
    <location>
        <begin position="634"/>
        <end position="659"/>
    </location>
</feature>
<dbReference type="Gene3D" id="3.40.50.80">
    <property type="entry name" value="Nucleotide-binding domain of ferredoxin-NADP reductase (FNR) module"/>
    <property type="match status" value="4"/>
</dbReference>
<keyword evidence="9" id="KW-1185">Reference proteome</keyword>
<feature type="transmembrane region" description="Helical" evidence="6">
    <location>
        <begin position="922"/>
        <end position="940"/>
    </location>
</feature>
<dbReference type="InterPro" id="IPR039261">
    <property type="entry name" value="FNR_nucleotide-bd"/>
</dbReference>
<keyword evidence="4" id="KW-0560">Oxidoreductase</keyword>
<dbReference type="PANTHER" id="PTHR11972">
    <property type="entry name" value="NADPH OXIDASE"/>
    <property type="match status" value="1"/>
</dbReference>
<feature type="transmembrane region" description="Helical" evidence="6">
    <location>
        <begin position="1746"/>
        <end position="1771"/>
    </location>
</feature>
<dbReference type="SUPFAM" id="SSF52343">
    <property type="entry name" value="Ferredoxin reductase-like, C-terminal NADP-linked domain"/>
    <property type="match status" value="2"/>
</dbReference>
<feature type="transmembrane region" description="Helical" evidence="6">
    <location>
        <begin position="1792"/>
        <end position="1814"/>
    </location>
</feature>
<comment type="subcellular location">
    <subcellularLocation>
        <location evidence="1">Membrane</location>
        <topology evidence="1">Multi-pass membrane protein</topology>
    </subcellularLocation>
</comment>
<feature type="transmembrane region" description="Helical" evidence="6">
    <location>
        <begin position="1361"/>
        <end position="1378"/>
    </location>
</feature>
<organism evidence="8 9">
    <name type="scientific">Lagenidium giganteum</name>
    <dbReference type="NCBI Taxonomy" id="4803"/>
    <lineage>
        <taxon>Eukaryota</taxon>
        <taxon>Sar</taxon>
        <taxon>Stramenopiles</taxon>
        <taxon>Oomycota</taxon>
        <taxon>Peronosporomycetes</taxon>
        <taxon>Pythiales</taxon>
        <taxon>Pythiaceae</taxon>
    </lineage>
</organism>
<dbReference type="InterPro" id="IPR050369">
    <property type="entry name" value="RBOH/FRE"/>
</dbReference>
<evidence type="ECO:0000313" key="9">
    <source>
        <dbReference type="Proteomes" id="UP001146120"/>
    </source>
</evidence>
<name>A0AAV2Z1D8_9STRA</name>
<evidence type="ECO:0000256" key="4">
    <source>
        <dbReference type="ARBA" id="ARBA00023002"/>
    </source>
</evidence>
<feature type="transmembrane region" description="Helical" evidence="6">
    <location>
        <begin position="806"/>
        <end position="830"/>
    </location>
</feature>
<dbReference type="SUPFAM" id="SSF63380">
    <property type="entry name" value="Riboflavin synthase domain-like"/>
    <property type="match status" value="3"/>
</dbReference>
<keyword evidence="2 6" id="KW-0812">Transmembrane</keyword>
<dbReference type="GO" id="GO:0016491">
    <property type="term" value="F:oxidoreductase activity"/>
    <property type="evidence" value="ECO:0007669"/>
    <property type="project" value="UniProtKB-KW"/>
</dbReference>
<evidence type="ECO:0000256" key="2">
    <source>
        <dbReference type="ARBA" id="ARBA00022692"/>
    </source>
</evidence>
<dbReference type="Gene3D" id="2.40.30.10">
    <property type="entry name" value="Translation factors"/>
    <property type="match status" value="2"/>
</dbReference>
<accession>A0AAV2Z1D8</accession>
<evidence type="ECO:0000256" key="1">
    <source>
        <dbReference type="ARBA" id="ARBA00004141"/>
    </source>
</evidence>
<feature type="transmembrane region" description="Helical" evidence="6">
    <location>
        <begin position="1594"/>
        <end position="1615"/>
    </location>
</feature>
<dbReference type="InterPro" id="IPR013130">
    <property type="entry name" value="Fe3_Rdtase_TM_dom"/>
</dbReference>
<dbReference type="PROSITE" id="PS51384">
    <property type="entry name" value="FAD_FR"/>
    <property type="match status" value="3"/>
</dbReference>
<dbReference type="SFLD" id="SFLDG01168">
    <property type="entry name" value="Ferric_reductase_subgroup_(FRE"/>
    <property type="match status" value="3"/>
</dbReference>
<feature type="domain" description="FAD-binding FR-type" evidence="7">
    <location>
        <begin position="1915"/>
        <end position="2023"/>
    </location>
</feature>
<dbReference type="GO" id="GO:0005886">
    <property type="term" value="C:plasma membrane"/>
    <property type="evidence" value="ECO:0007669"/>
    <property type="project" value="TreeGrafter"/>
</dbReference>
<reference evidence="8" key="1">
    <citation type="submission" date="2022-11" db="EMBL/GenBank/DDBJ databases">
        <authorList>
            <person name="Morgan W.R."/>
            <person name="Tartar A."/>
        </authorList>
    </citation>
    <scope>NUCLEOTIDE SEQUENCE</scope>
    <source>
        <strain evidence="8">ARSEF 373</strain>
    </source>
</reference>
<feature type="transmembrane region" description="Helical" evidence="6">
    <location>
        <begin position="1085"/>
        <end position="1107"/>
    </location>
</feature>
<feature type="transmembrane region" description="Helical" evidence="6">
    <location>
        <begin position="1701"/>
        <end position="1726"/>
    </location>
</feature>
<feature type="transmembrane region" description="Helical" evidence="6">
    <location>
        <begin position="865"/>
        <end position="884"/>
    </location>
</feature>
<dbReference type="Proteomes" id="UP001146120">
    <property type="component" value="Unassembled WGS sequence"/>
</dbReference>
<feature type="transmembrane region" description="Helical" evidence="6">
    <location>
        <begin position="1845"/>
        <end position="1865"/>
    </location>
</feature>
<evidence type="ECO:0000256" key="5">
    <source>
        <dbReference type="ARBA" id="ARBA00023136"/>
    </source>
</evidence>
<dbReference type="Pfam" id="PF08030">
    <property type="entry name" value="NAD_binding_6"/>
    <property type="match status" value="2"/>
</dbReference>
<feature type="transmembrane region" description="Helical" evidence="6">
    <location>
        <begin position="1894"/>
        <end position="1911"/>
    </location>
</feature>